<evidence type="ECO:0000313" key="2">
    <source>
        <dbReference type="Proteomes" id="UP000054995"/>
    </source>
</evidence>
<dbReference type="EMBL" id="JYDT01000048">
    <property type="protein sequence ID" value="KRY87888.1"/>
    <property type="molecule type" value="Genomic_DNA"/>
</dbReference>
<reference evidence="1 2" key="1">
    <citation type="submission" date="2015-01" db="EMBL/GenBank/DDBJ databases">
        <title>Evolution of Trichinella species and genotypes.</title>
        <authorList>
            <person name="Korhonen P.K."/>
            <person name="Edoardo P."/>
            <person name="Giuseppe L.R."/>
            <person name="Gasser R.B."/>
        </authorList>
    </citation>
    <scope>NUCLEOTIDE SEQUENCE [LARGE SCALE GENOMIC DNA]</scope>
    <source>
        <strain evidence="1">ISS470</strain>
    </source>
</reference>
<evidence type="ECO:0000313" key="1">
    <source>
        <dbReference type="EMBL" id="KRY87888.1"/>
    </source>
</evidence>
<feature type="non-terminal residue" evidence="1">
    <location>
        <position position="1"/>
    </location>
</feature>
<comment type="caution">
    <text evidence="1">The sequence shown here is derived from an EMBL/GenBank/DDBJ whole genome shotgun (WGS) entry which is preliminary data.</text>
</comment>
<keyword evidence="2" id="KW-1185">Reference proteome</keyword>
<name>A0A0V1FPF3_TRIPS</name>
<dbReference type="Proteomes" id="UP000054995">
    <property type="component" value="Unassembled WGS sequence"/>
</dbReference>
<gene>
    <name evidence="1" type="ORF">T4D_5536</name>
</gene>
<sequence length="167" mass="18437">LLVNSDAVVSVFSKQRWDEATSCWYLRGAATPIQLADGRKMATFVWVVVQLGRWKGSLTVVVEQKDDGGYATSGQRLCALDDVAECSAKAKEIHTQGIILLQHSRGILRNEDDLGRTSLVTHCIETDGLARKAAFGHMYETGDQVWLQAPVKEKLGAHWDGLRSRLA</sequence>
<organism evidence="1 2">
    <name type="scientific">Trichinella pseudospiralis</name>
    <name type="common">Parasitic roundworm</name>
    <dbReference type="NCBI Taxonomy" id="6337"/>
    <lineage>
        <taxon>Eukaryota</taxon>
        <taxon>Metazoa</taxon>
        <taxon>Ecdysozoa</taxon>
        <taxon>Nematoda</taxon>
        <taxon>Enoplea</taxon>
        <taxon>Dorylaimia</taxon>
        <taxon>Trichinellida</taxon>
        <taxon>Trichinellidae</taxon>
        <taxon>Trichinella</taxon>
    </lineage>
</organism>
<proteinExistence type="predicted"/>
<accession>A0A0V1FPF3</accession>
<feature type="non-terminal residue" evidence="1">
    <location>
        <position position="167"/>
    </location>
</feature>
<dbReference type="AlphaFoldDB" id="A0A0V1FPF3"/>
<protein>
    <submittedName>
        <fullName evidence="1">Uncharacterized protein</fullName>
    </submittedName>
</protein>